<dbReference type="Gene3D" id="1.10.1450.10">
    <property type="entry name" value="Tetraspanin"/>
    <property type="match status" value="1"/>
</dbReference>
<feature type="transmembrane region" description="Helical" evidence="1">
    <location>
        <begin position="88"/>
        <end position="110"/>
    </location>
</feature>
<reference evidence="2" key="1">
    <citation type="submission" date="2015-03" db="EMBL/GenBank/DDBJ databases">
        <title>Wuchereria bancrofti Genome Sequencing Papua New Guinea Strain.</title>
        <authorList>
            <person name="Small S.T."/>
            <person name="Serre D."/>
            <person name="Zimmerman P.A."/>
        </authorList>
    </citation>
    <scope>NUCLEOTIDE SEQUENCE [LARGE SCALE GENOMIC DNA]</scope>
    <source>
        <strain evidence="2">pt0022</strain>
    </source>
</reference>
<dbReference type="InterPro" id="IPR008952">
    <property type="entry name" value="Tetraspanin_EC2_sf"/>
</dbReference>
<dbReference type="GO" id="GO:0016020">
    <property type="term" value="C:membrane"/>
    <property type="evidence" value="ECO:0007669"/>
    <property type="project" value="InterPro"/>
</dbReference>
<evidence type="ECO:0000256" key="1">
    <source>
        <dbReference type="SAM" id="Phobius"/>
    </source>
</evidence>
<feature type="transmembrane region" description="Helical" evidence="1">
    <location>
        <begin position="42"/>
        <end position="67"/>
    </location>
</feature>
<protein>
    <recommendedName>
        <fullName evidence="4">Tetraspanin</fullName>
    </recommendedName>
</protein>
<sequence>MPTEKWSIAKFIVICNTGIPVMMDQTKSKSGKYFMKNIPPTIIARTMLFFLFLQLMLCCATLIITLYSSLRFIEYHKILPNFMQSYGLFSGVFIINLYATFITIIASFRIHKFCFVEATRFSENFLDLKLLKYELLTSSIATLGCACILFISSFSWQKPIRDNILYAIKNAINDNDYAQNINVIQQRFECCGISIQGVEAHLIWLYYLSPDTAFQQNLYNEKGSLPWSCCRSEYKSMHCEQFAYERFVLPFNETNFLQIPSYATRFKKSWKCTSLNDCKQRREIALNSVYKRDCSQAFYQAFKTGFFYLNGTMLFILGLCMISGLAVTNHLQTILSKKNFKTITPLLL</sequence>
<evidence type="ECO:0000313" key="3">
    <source>
        <dbReference type="WBParaSite" id="mrna-Wban_06671"/>
    </source>
</evidence>
<dbReference type="WBParaSite" id="mrna-Wban_06671">
    <property type="protein sequence ID" value="mrna-Wban_06671"/>
    <property type="gene ID" value="Wban_06671"/>
</dbReference>
<keyword evidence="1" id="KW-1133">Transmembrane helix</keyword>
<evidence type="ECO:0008006" key="4">
    <source>
        <dbReference type="Google" id="ProtNLM"/>
    </source>
</evidence>
<keyword evidence="1" id="KW-0812">Transmembrane</keyword>
<name>A0AAF5PWK3_WUCBA</name>
<organism evidence="2 3">
    <name type="scientific">Wuchereria bancrofti</name>
    <dbReference type="NCBI Taxonomy" id="6293"/>
    <lineage>
        <taxon>Eukaryota</taxon>
        <taxon>Metazoa</taxon>
        <taxon>Ecdysozoa</taxon>
        <taxon>Nematoda</taxon>
        <taxon>Chromadorea</taxon>
        <taxon>Rhabditida</taxon>
        <taxon>Spirurina</taxon>
        <taxon>Spiruromorpha</taxon>
        <taxon>Filarioidea</taxon>
        <taxon>Onchocercidae</taxon>
        <taxon>Wuchereria</taxon>
    </lineage>
</organism>
<reference evidence="2" key="2">
    <citation type="journal article" date="2016" name="Mol. Ecol.">
        <title>Population genomics of the filarial nematode parasite Wuchereria bancrofti from mosquitoes.</title>
        <authorList>
            <person name="Small S.T."/>
            <person name="Reimer L.J."/>
            <person name="Tisch D.J."/>
            <person name="King C.L."/>
            <person name="Christensen B.M."/>
            <person name="Siba P.M."/>
            <person name="Kazura J.W."/>
            <person name="Serre D."/>
            <person name="Zimmerman P.A."/>
        </authorList>
    </citation>
    <scope>NUCLEOTIDE SEQUENCE</scope>
    <source>
        <strain evidence="2">pt0022</strain>
    </source>
</reference>
<dbReference type="Proteomes" id="UP000093561">
    <property type="component" value="Unassembled WGS sequence"/>
</dbReference>
<proteinExistence type="predicted"/>
<feature type="transmembrane region" description="Helical" evidence="1">
    <location>
        <begin position="306"/>
        <end position="327"/>
    </location>
</feature>
<evidence type="ECO:0000313" key="2">
    <source>
        <dbReference type="Proteomes" id="UP000093561"/>
    </source>
</evidence>
<dbReference type="AlphaFoldDB" id="A0AAF5PWK3"/>
<accession>A0AAF5PWK3</accession>
<keyword evidence="1" id="KW-0472">Membrane</keyword>
<reference evidence="3" key="3">
    <citation type="submission" date="2024-02" db="UniProtKB">
        <authorList>
            <consortium name="WormBaseParasite"/>
        </authorList>
    </citation>
    <scope>IDENTIFICATION</scope>
    <source>
        <strain evidence="3">pt0022</strain>
    </source>
</reference>
<feature type="transmembrane region" description="Helical" evidence="1">
    <location>
        <begin position="130"/>
        <end position="151"/>
    </location>
</feature>